<dbReference type="InterPro" id="IPR009081">
    <property type="entry name" value="PP-bd_ACP"/>
</dbReference>
<sequence length="77" mass="8465">MSSEQSVIKIVSEILEIDSNDLTIDTTIDDIAVWDSMATVNIMTVVCQEFGIVPSFDDFEHFTSINGIVSFMGKVAC</sequence>
<dbReference type="InterPro" id="IPR036736">
    <property type="entry name" value="ACP-like_sf"/>
</dbReference>
<protein>
    <recommendedName>
        <fullName evidence="1">Carrier domain-containing protein</fullName>
    </recommendedName>
</protein>
<keyword evidence="3" id="KW-1185">Reference proteome</keyword>
<dbReference type="Pfam" id="PF00550">
    <property type="entry name" value="PP-binding"/>
    <property type="match status" value="1"/>
</dbReference>
<comment type="caution">
    <text evidence="2">The sequence shown here is derived from an EMBL/GenBank/DDBJ whole genome shotgun (WGS) entry which is preliminary data.</text>
</comment>
<reference evidence="2 3" key="1">
    <citation type="submission" date="2016-09" db="EMBL/GenBank/DDBJ databases">
        <title>Photobacterium proteolyticum sp. nov. a protease producing bacterium isolated from ocean sediments of Laizhou Bay.</title>
        <authorList>
            <person name="Li Y."/>
        </authorList>
    </citation>
    <scope>NUCLEOTIDE SEQUENCE [LARGE SCALE GENOMIC DNA]</scope>
    <source>
        <strain evidence="2 3">13-12</strain>
    </source>
</reference>
<organism evidence="2 3">
    <name type="scientific">Photobacterium proteolyticum</name>
    <dbReference type="NCBI Taxonomy" id="1903952"/>
    <lineage>
        <taxon>Bacteria</taxon>
        <taxon>Pseudomonadati</taxon>
        <taxon>Pseudomonadota</taxon>
        <taxon>Gammaproteobacteria</taxon>
        <taxon>Vibrionales</taxon>
        <taxon>Vibrionaceae</taxon>
        <taxon>Photobacterium</taxon>
    </lineage>
</organism>
<evidence type="ECO:0000313" key="3">
    <source>
        <dbReference type="Proteomes" id="UP000186905"/>
    </source>
</evidence>
<gene>
    <name evidence="2" type="ORF">BIT28_18865</name>
</gene>
<dbReference type="EMBL" id="MJIL01000069">
    <property type="protein sequence ID" value="OLQ76080.1"/>
    <property type="molecule type" value="Genomic_DNA"/>
</dbReference>
<dbReference type="AlphaFoldDB" id="A0A1Q9GN44"/>
<dbReference type="STRING" id="1903952.BIT28_18865"/>
<name>A0A1Q9GN44_9GAMM</name>
<dbReference type="Proteomes" id="UP000186905">
    <property type="component" value="Unassembled WGS sequence"/>
</dbReference>
<dbReference type="RefSeq" id="WP_075764028.1">
    <property type="nucleotide sequence ID" value="NZ_MJIL01000069.1"/>
</dbReference>
<evidence type="ECO:0000313" key="2">
    <source>
        <dbReference type="EMBL" id="OLQ76080.1"/>
    </source>
</evidence>
<dbReference type="SUPFAM" id="SSF47336">
    <property type="entry name" value="ACP-like"/>
    <property type="match status" value="1"/>
</dbReference>
<dbReference type="Gene3D" id="1.10.1200.10">
    <property type="entry name" value="ACP-like"/>
    <property type="match status" value="1"/>
</dbReference>
<dbReference type="PROSITE" id="PS50075">
    <property type="entry name" value="CARRIER"/>
    <property type="match status" value="1"/>
</dbReference>
<dbReference type="OrthoDB" id="9804551at2"/>
<proteinExistence type="predicted"/>
<accession>A0A1Q9GN44</accession>
<evidence type="ECO:0000259" key="1">
    <source>
        <dbReference type="PROSITE" id="PS50075"/>
    </source>
</evidence>
<feature type="domain" description="Carrier" evidence="1">
    <location>
        <begin position="1"/>
        <end position="76"/>
    </location>
</feature>